<dbReference type="PANTHER" id="PTHR43329">
    <property type="entry name" value="EPOXIDE HYDROLASE"/>
    <property type="match status" value="1"/>
</dbReference>
<evidence type="ECO:0000313" key="4">
    <source>
        <dbReference type="EMBL" id="KAF4614334.1"/>
    </source>
</evidence>
<dbReference type="Pfam" id="PF00561">
    <property type="entry name" value="Abhydrolase_1"/>
    <property type="match status" value="1"/>
</dbReference>
<dbReference type="EMBL" id="JAAMPI010002388">
    <property type="protein sequence ID" value="KAF4614334.1"/>
    <property type="molecule type" value="Genomic_DNA"/>
</dbReference>
<keyword evidence="1" id="KW-0378">Hydrolase</keyword>
<evidence type="ECO:0000313" key="5">
    <source>
        <dbReference type="Proteomes" id="UP000566819"/>
    </source>
</evidence>
<sequence length="361" mass="39810">MTTIAHHDVVYATGEKKIHYLAAGPINGPLILFIHGWPATAITWKKQIDAFAALGFYAIAPDMPGYGKSTSRRVIEDYSQEAIVEGMMALLAATGRSAAIWVGHDWGAGVTSSIATQHPSAVKALVNICVPYRTIELGWEGFLPLVDRELYPIDEYELGQWDYMANYEEIFEKTVEWFEQDIAGLCKACMQLTTKAPSSLLSPFATIRKSGWFGGLAKPPSVDMLGPPMLAAEAFDSYVKDMETTGFWPGSAYYMNYARNAEYDRKTASANLGGIALQKPVLFIHAAWDTELATKTSRLVGPMREACENLTEVTVEAGHWVQHEKAGEANAALIRFIVEEVPSEWPGSWDSGYVKKRKSGL</sequence>
<feature type="domain" description="AB hydrolase-1" evidence="3">
    <location>
        <begin position="29"/>
        <end position="325"/>
    </location>
</feature>
<gene>
    <name evidence="4" type="ORF">G7Y89_g15404</name>
</gene>
<dbReference type="InterPro" id="IPR000639">
    <property type="entry name" value="Epox_hydrolase-like"/>
</dbReference>
<name>A0A8H4QNZ7_9HELO</name>
<dbReference type="Gene3D" id="3.40.50.1820">
    <property type="entry name" value="alpha/beta hydrolase"/>
    <property type="match status" value="1"/>
</dbReference>
<dbReference type="InterPro" id="IPR029058">
    <property type="entry name" value="AB_hydrolase_fold"/>
</dbReference>
<evidence type="ECO:0000256" key="2">
    <source>
        <dbReference type="ARBA" id="ARBA00038334"/>
    </source>
</evidence>
<proteinExistence type="inferred from homology"/>
<dbReference type="Proteomes" id="UP000566819">
    <property type="component" value="Unassembled WGS sequence"/>
</dbReference>
<dbReference type="OrthoDB" id="408373at2759"/>
<dbReference type="SUPFAM" id="SSF53474">
    <property type="entry name" value="alpha/beta-Hydrolases"/>
    <property type="match status" value="1"/>
</dbReference>
<dbReference type="GO" id="GO:0016787">
    <property type="term" value="F:hydrolase activity"/>
    <property type="evidence" value="ECO:0007669"/>
    <property type="project" value="UniProtKB-KW"/>
</dbReference>
<accession>A0A8H4QNZ7</accession>
<dbReference type="InterPro" id="IPR000073">
    <property type="entry name" value="AB_hydrolase_1"/>
</dbReference>
<keyword evidence="5" id="KW-1185">Reference proteome</keyword>
<evidence type="ECO:0000256" key="1">
    <source>
        <dbReference type="ARBA" id="ARBA00022801"/>
    </source>
</evidence>
<comment type="caution">
    <text evidence="4">The sequence shown here is derived from an EMBL/GenBank/DDBJ whole genome shotgun (WGS) entry which is preliminary data.</text>
</comment>
<comment type="similarity">
    <text evidence="2">Belongs to the AB hydrolase superfamily. Epoxide hydrolase family.</text>
</comment>
<protein>
    <recommendedName>
        <fullName evidence="3">AB hydrolase-1 domain-containing protein</fullName>
    </recommendedName>
</protein>
<dbReference type="PRINTS" id="PR00111">
    <property type="entry name" value="ABHYDROLASE"/>
</dbReference>
<evidence type="ECO:0000259" key="3">
    <source>
        <dbReference type="Pfam" id="PF00561"/>
    </source>
</evidence>
<dbReference type="AlphaFoldDB" id="A0A8H4QNZ7"/>
<dbReference type="PRINTS" id="PR00412">
    <property type="entry name" value="EPOXHYDRLASE"/>
</dbReference>
<organism evidence="4 5">
    <name type="scientific">Cudoniella acicularis</name>
    <dbReference type="NCBI Taxonomy" id="354080"/>
    <lineage>
        <taxon>Eukaryota</taxon>
        <taxon>Fungi</taxon>
        <taxon>Dikarya</taxon>
        <taxon>Ascomycota</taxon>
        <taxon>Pezizomycotina</taxon>
        <taxon>Leotiomycetes</taxon>
        <taxon>Helotiales</taxon>
        <taxon>Tricladiaceae</taxon>
        <taxon>Cudoniella</taxon>
    </lineage>
</organism>
<reference evidence="4 5" key="1">
    <citation type="submission" date="2020-03" db="EMBL/GenBank/DDBJ databases">
        <title>Draft Genome Sequence of Cudoniella acicularis.</title>
        <authorList>
            <person name="Buettner E."/>
            <person name="Kellner H."/>
        </authorList>
    </citation>
    <scope>NUCLEOTIDE SEQUENCE [LARGE SCALE GENOMIC DNA]</scope>
    <source>
        <strain evidence="4 5">DSM 108380</strain>
    </source>
</reference>